<dbReference type="SUPFAM" id="SSF54427">
    <property type="entry name" value="NTF2-like"/>
    <property type="match status" value="1"/>
</dbReference>
<dbReference type="InterPro" id="IPR037401">
    <property type="entry name" value="SnoaL-like"/>
</dbReference>
<feature type="domain" description="SnoaL-like" evidence="1">
    <location>
        <begin position="7"/>
        <end position="126"/>
    </location>
</feature>
<evidence type="ECO:0000259" key="1">
    <source>
        <dbReference type="Pfam" id="PF13577"/>
    </source>
</evidence>
<keyword evidence="3" id="KW-1185">Reference proteome</keyword>
<proteinExistence type="predicted"/>
<dbReference type="AlphaFoldDB" id="A0A1L3ZWB1"/>
<dbReference type="OrthoDB" id="2860904at2"/>
<dbReference type="KEGG" id="sphj:BSL82_11850"/>
<dbReference type="InterPro" id="IPR032710">
    <property type="entry name" value="NTF2-like_dom_sf"/>
</dbReference>
<dbReference type="EMBL" id="CP018221">
    <property type="protein sequence ID" value="API59918.1"/>
    <property type="molecule type" value="Genomic_DNA"/>
</dbReference>
<name>A0A1L3ZWB1_9SPHN</name>
<reference evidence="3" key="1">
    <citation type="submission" date="2016-11" db="EMBL/GenBank/DDBJ databases">
        <title>Complete Genome Sequence of alachlor-degrading Sphingomonas sp. strain JJ-A5.</title>
        <authorList>
            <person name="Lee H."/>
            <person name="Ka J.-O."/>
        </authorList>
    </citation>
    <scope>NUCLEOTIDE SEQUENCE [LARGE SCALE GENOMIC DNA]</scope>
    <source>
        <strain evidence="3">JJ-A5</strain>
    </source>
</reference>
<organism evidence="2 3">
    <name type="scientific">Tardibacter chloracetimidivorans</name>
    <dbReference type="NCBI Taxonomy" id="1921510"/>
    <lineage>
        <taxon>Bacteria</taxon>
        <taxon>Pseudomonadati</taxon>
        <taxon>Pseudomonadota</taxon>
        <taxon>Alphaproteobacteria</taxon>
        <taxon>Sphingomonadales</taxon>
        <taxon>Sphingomonadaceae</taxon>
        <taxon>Tardibacter</taxon>
    </lineage>
</organism>
<dbReference type="STRING" id="1921510.BSL82_11850"/>
<gene>
    <name evidence="2" type="ORF">BSL82_11850</name>
</gene>
<dbReference type="RefSeq" id="WP_072597708.1">
    <property type="nucleotide sequence ID" value="NZ_CP018221.1"/>
</dbReference>
<dbReference type="Pfam" id="PF13577">
    <property type="entry name" value="SnoaL_4"/>
    <property type="match status" value="1"/>
</dbReference>
<evidence type="ECO:0000313" key="3">
    <source>
        <dbReference type="Proteomes" id="UP000182063"/>
    </source>
</evidence>
<evidence type="ECO:0000313" key="2">
    <source>
        <dbReference type="EMBL" id="API59918.1"/>
    </source>
</evidence>
<accession>A0A1L3ZWB1</accession>
<sequence length="146" mass="16455">MRERDSAALAAITALLNRLAVATDRADAGELAEIYYPDAAVRTPAWDADGHAQIIEKMRGNPDVDLGVTTVRHHLTTINISLIGSDIADTQTYFMVVTDHGVDHTGVYYDRLRKNRRDHWRVAERRVKLNYRSGKSITKLLLAQNR</sequence>
<protein>
    <recommendedName>
        <fullName evidence="1">SnoaL-like domain-containing protein</fullName>
    </recommendedName>
</protein>
<dbReference type="Proteomes" id="UP000182063">
    <property type="component" value="Chromosome"/>
</dbReference>
<dbReference type="Gene3D" id="3.10.450.50">
    <property type="match status" value="1"/>
</dbReference>